<dbReference type="Proteomes" id="UP000799766">
    <property type="component" value="Unassembled WGS sequence"/>
</dbReference>
<dbReference type="InterPro" id="IPR036291">
    <property type="entry name" value="NAD(P)-bd_dom_sf"/>
</dbReference>
<dbReference type="PANTHER" id="PTHR14097:SF8">
    <property type="entry name" value="NAD(P)-BINDING DOMAIN-CONTAINING PROTEIN"/>
    <property type="match status" value="1"/>
</dbReference>
<dbReference type="OrthoDB" id="9975943at2759"/>
<dbReference type="SUPFAM" id="SSF51735">
    <property type="entry name" value="NAD(P)-binding Rossmann-fold domains"/>
    <property type="match status" value="1"/>
</dbReference>
<dbReference type="EMBL" id="MU001688">
    <property type="protein sequence ID" value="KAF2455031.1"/>
    <property type="molecule type" value="Genomic_DNA"/>
</dbReference>
<evidence type="ECO:0008006" key="3">
    <source>
        <dbReference type="Google" id="ProtNLM"/>
    </source>
</evidence>
<gene>
    <name evidence="1" type="ORF">BDY21DRAFT_350976</name>
</gene>
<dbReference type="PANTHER" id="PTHR14097">
    <property type="entry name" value="OXIDOREDUCTASE HTATIP2"/>
    <property type="match status" value="1"/>
</dbReference>
<dbReference type="Gene3D" id="3.40.50.720">
    <property type="entry name" value="NAD(P)-binding Rossmann-like Domain"/>
    <property type="match status" value="1"/>
</dbReference>
<reference evidence="1" key="1">
    <citation type="journal article" date="2020" name="Stud. Mycol.">
        <title>101 Dothideomycetes genomes: a test case for predicting lifestyles and emergence of pathogens.</title>
        <authorList>
            <person name="Haridas S."/>
            <person name="Albert R."/>
            <person name="Binder M."/>
            <person name="Bloem J."/>
            <person name="Labutti K."/>
            <person name="Salamov A."/>
            <person name="Andreopoulos B."/>
            <person name="Baker S."/>
            <person name="Barry K."/>
            <person name="Bills G."/>
            <person name="Bluhm B."/>
            <person name="Cannon C."/>
            <person name="Castanera R."/>
            <person name="Culley D."/>
            <person name="Daum C."/>
            <person name="Ezra D."/>
            <person name="Gonzalez J."/>
            <person name="Henrissat B."/>
            <person name="Kuo A."/>
            <person name="Liang C."/>
            <person name="Lipzen A."/>
            <person name="Lutzoni F."/>
            <person name="Magnuson J."/>
            <person name="Mondo S."/>
            <person name="Nolan M."/>
            <person name="Ohm R."/>
            <person name="Pangilinan J."/>
            <person name="Park H.-J."/>
            <person name="Ramirez L."/>
            <person name="Alfaro M."/>
            <person name="Sun H."/>
            <person name="Tritt A."/>
            <person name="Yoshinaga Y."/>
            <person name="Zwiers L.-H."/>
            <person name="Turgeon B."/>
            <person name="Goodwin S."/>
            <person name="Spatafora J."/>
            <person name="Crous P."/>
            <person name="Grigoriev I."/>
        </authorList>
    </citation>
    <scope>NUCLEOTIDE SEQUENCE</scope>
    <source>
        <strain evidence="1">ATCC 16933</strain>
    </source>
</reference>
<accession>A0A6A6NTF8</accession>
<organism evidence="1 2">
    <name type="scientific">Lineolata rhizophorae</name>
    <dbReference type="NCBI Taxonomy" id="578093"/>
    <lineage>
        <taxon>Eukaryota</taxon>
        <taxon>Fungi</taxon>
        <taxon>Dikarya</taxon>
        <taxon>Ascomycota</taxon>
        <taxon>Pezizomycotina</taxon>
        <taxon>Dothideomycetes</taxon>
        <taxon>Dothideomycetes incertae sedis</taxon>
        <taxon>Lineolatales</taxon>
        <taxon>Lineolataceae</taxon>
        <taxon>Lineolata</taxon>
    </lineage>
</organism>
<sequence length="260" mass="27433">MTHLILTGATGLAGSAFLSHALSSPSISHVSILSRRPVPLATSHPNAAKATVHIHADFATYPDSLLGSLHGATACVWALGGSSVGMSEAEYVRMTRDYPVAAASAFAELNKPGTGESAARPFTFVYVSADDADQAGTSSALYRRVKGQAERDLLSLMDARPSLRVYNARAGAIIPDAGAWIADRPMMAREKYFYFPVAAPVLKKVYPNIISPTGKLAEALVKLAIGDGESLGKEDGKNGLFNGGRTVGNKYLREMVGLPN</sequence>
<evidence type="ECO:0000313" key="1">
    <source>
        <dbReference type="EMBL" id="KAF2455031.1"/>
    </source>
</evidence>
<name>A0A6A6NTF8_9PEZI</name>
<proteinExistence type="predicted"/>
<protein>
    <recommendedName>
        <fullName evidence="3">Nucleoside-diphosphate-sugar epimerase</fullName>
    </recommendedName>
</protein>
<dbReference type="AlphaFoldDB" id="A0A6A6NTF8"/>
<evidence type="ECO:0000313" key="2">
    <source>
        <dbReference type="Proteomes" id="UP000799766"/>
    </source>
</evidence>
<keyword evidence="2" id="KW-1185">Reference proteome</keyword>